<accession>A0A835SUA7</accession>
<organism evidence="1 2">
    <name type="scientific">Chlamydomonas incerta</name>
    <dbReference type="NCBI Taxonomy" id="51695"/>
    <lineage>
        <taxon>Eukaryota</taxon>
        <taxon>Viridiplantae</taxon>
        <taxon>Chlorophyta</taxon>
        <taxon>core chlorophytes</taxon>
        <taxon>Chlorophyceae</taxon>
        <taxon>CS clade</taxon>
        <taxon>Chlamydomonadales</taxon>
        <taxon>Chlamydomonadaceae</taxon>
        <taxon>Chlamydomonas</taxon>
    </lineage>
</organism>
<gene>
    <name evidence="1" type="ORF">HXX76_011539</name>
</gene>
<name>A0A835SUA7_CHLIN</name>
<dbReference type="AlphaFoldDB" id="A0A835SUA7"/>
<sequence length="351" mass="34531">MSHLLGLARRASNARSQLLLAAGATAAYSGLSSSDPQHQMHQQQRLTLPGLTPVALADAPPRSGSAPAAASSAAASSSAAAATASISLTGYEDVKDANGFVASCLDKALRGGGRGGGRDSPLAALLGLTPASASSSASSTPPASASGSGSAAAKVPTGASVLSFGESPGPSAGAVTPAVFYALLAKQPLHEKVLILDELVDSVLAEAEAAAEAAGLAVGLLGGGVACYALLGWWTDLALPGAGTVACSAVAGAAGHHRAKVAAQRTRSRFLSALLSQQPSSSAAPGGRPVGLSNSFLAYLAAPSAAEKQRLAGHVPPAAFFADFYAALQPLLKQSKLEADAAGRAVLVQLD</sequence>
<dbReference type="OrthoDB" id="532838at2759"/>
<keyword evidence="2" id="KW-1185">Reference proteome</keyword>
<dbReference type="EMBL" id="JAEHOC010000034">
    <property type="protein sequence ID" value="KAG2428419.1"/>
    <property type="molecule type" value="Genomic_DNA"/>
</dbReference>
<evidence type="ECO:0000313" key="1">
    <source>
        <dbReference type="EMBL" id="KAG2428419.1"/>
    </source>
</evidence>
<dbReference type="Proteomes" id="UP000650467">
    <property type="component" value="Unassembled WGS sequence"/>
</dbReference>
<comment type="caution">
    <text evidence="1">The sequence shown here is derived from an EMBL/GenBank/DDBJ whole genome shotgun (WGS) entry which is preliminary data.</text>
</comment>
<reference evidence="1" key="1">
    <citation type="journal article" date="2020" name="bioRxiv">
        <title>Comparative genomics of Chlamydomonas.</title>
        <authorList>
            <person name="Craig R.J."/>
            <person name="Hasan A.R."/>
            <person name="Ness R.W."/>
            <person name="Keightley P.D."/>
        </authorList>
    </citation>
    <scope>NUCLEOTIDE SEQUENCE</scope>
    <source>
        <strain evidence="1">SAG 7.73</strain>
    </source>
</reference>
<protein>
    <submittedName>
        <fullName evidence="1">Uncharacterized protein</fullName>
    </submittedName>
</protein>
<evidence type="ECO:0000313" key="2">
    <source>
        <dbReference type="Proteomes" id="UP000650467"/>
    </source>
</evidence>
<proteinExistence type="predicted"/>